<evidence type="ECO:0000256" key="12">
    <source>
        <dbReference type="ARBA" id="ARBA00023235"/>
    </source>
</evidence>
<evidence type="ECO:0000259" key="16">
    <source>
        <dbReference type="Pfam" id="PF06415"/>
    </source>
</evidence>
<dbReference type="Proteomes" id="UP000829196">
    <property type="component" value="Unassembled WGS sequence"/>
</dbReference>
<accession>A0A8T3BSJ5</accession>
<comment type="catalytic activity">
    <reaction evidence="1">
        <text>(2R)-2-phosphoglycerate = (2R)-3-phosphoglycerate</text>
        <dbReference type="Rhea" id="RHEA:15901"/>
        <dbReference type="ChEBI" id="CHEBI:58272"/>
        <dbReference type="ChEBI" id="CHEBI:58289"/>
        <dbReference type="EC" id="5.4.2.12"/>
    </reaction>
</comment>
<evidence type="ECO:0000256" key="4">
    <source>
        <dbReference type="ARBA" id="ARBA00004798"/>
    </source>
</evidence>
<dbReference type="GO" id="GO:0010118">
    <property type="term" value="P:stomatal movement"/>
    <property type="evidence" value="ECO:0007669"/>
    <property type="project" value="UniProtKB-ARBA"/>
</dbReference>
<dbReference type="SMR" id="A0A8T3BSJ5"/>
<feature type="binding site" evidence="14">
    <location>
        <position position="426"/>
    </location>
    <ligand>
        <name>Mn(2+)</name>
        <dbReference type="ChEBI" id="CHEBI:29035"/>
        <label>2</label>
    </ligand>
</feature>
<dbReference type="EC" id="5.4.2.12" evidence="7"/>
<evidence type="ECO:0000313" key="17">
    <source>
        <dbReference type="EMBL" id="KAI0519349.1"/>
    </source>
</evidence>
<dbReference type="Gene3D" id="3.40.1450.10">
    <property type="entry name" value="BPG-independent phosphoglycerate mutase, domain B"/>
    <property type="match status" value="1"/>
</dbReference>
<keyword evidence="18" id="KW-1185">Reference proteome</keyword>
<evidence type="ECO:0000256" key="14">
    <source>
        <dbReference type="PIRSR" id="PIRSR001492-3"/>
    </source>
</evidence>
<dbReference type="Pfam" id="PF01676">
    <property type="entry name" value="Metalloenzyme"/>
    <property type="match status" value="1"/>
</dbReference>
<dbReference type="GO" id="GO:0009637">
    <property type="term" value="P:response to blue light"/>
    <property type="evidence" value="ECO:0007669"/>
    <property type="project" value="UniProtKB-ARBA"/>
</dbReference>
<comment type="subunit">
    <text evidence="6">Monomer.</text>
</comment>
<dbReference type="FunFam" id="3.40.1450.10:FF:000002">
    <property type="entry name" value="2,3-bisphosphoglycerate-independent phosphoglycerate mutase"/>
    <property type="match status" value="1"/>
</dbReference>
<dbReference type="CDD" id="cd16010">
    <property type="entry name" value="iPGM"/>
    <property type="match status" value="1"/>
</dbReference>
<evidence type="ECO:0000256" key="7">
    <source>
        <dbReference type="ARBA" id="ARBA00012026"/>
    </source>
</evidence>
<dbReference type="PANTHER" id="PTHR31637">
    <property type="entry name" value="2,3-BISPHOSPHOGLYCERATE-INDEPENDENT PHOSPHOGLYCERATE MUTASE"/>
    <property type="match status" value="1"/>
</dbReference>
<dbReference type="PANTHER" id="PTHR31637:SF7">
    <property type="entry name" value="2,3-BISPHOSPHOGLYCERATE-INDEPENDENT PHOSPHOGLYCERATE MUTASE 1"/>
    <property type="match status" value="1"/>
</dbReference>
<evidence type="ECO:0000256" key="3">
    <source>
        <dbReference type="ARBA" id="ARBA00004496"/>
    </source>
</evidence>
<evidence type="ECO:0000256" key="2">
    <source>
        <dbReference type="ARBA" id="ARBA00001936"/>
    </source>
</evidence>
<protein>
    <recommendedName>
        <fullName evidence="7">phosphoglycerate mutase (2,3-diphosphoglycerate-independent)</fullName>
        <ecNumber evidence="7">5.4.2.12</ecNumber>
    </recommendedName>
</protein>
<dbReference type="Gene3D" id="3.40.720.10">
    <property type="entry name" value="Alkaline Phosphatase, subunit A"/>
    <property type="match status" value="1"/>
</dbReference>
<dbReference type="OrthoDB" id="952271at2759"/>
<dbReference type="PIRSF" id="PIRSF001492">
    <property type="entry name" value="IPGAM"/>
    <property type="match status" value="1"/>
</dbReference>
<evidence type="ECO:0000256" key="5">
    <source>
        <dbReference type="ARBA" id="ARBA00008819"/>
    </source>
</evidence>
<evidence type="ECO:0000256" key="6">
    <source>
        <dbReference type="ARBA" id="ARBA00011245"/>
    </source>
</evidence>
<dbReference type="InterPro" id="IPR006124">
    <property type="entry name" value="Metalloenzyme"/>
</dbReference>
<dbReference type="SUPFAM" id="SSF53649">
    <property type="entry name" value="Alkaline phosphatase-like"/>
    <property type="match status" value="1"/>
</dbReference>
<keyword evidence="8" id="KW-0963">Cytoplasm</keyword>
<dbReference type="GO" id="GO:0030145">
    <property type="term" value="F:manganese ion binding"/>
    <property type="evidence" value="ECO:0007669"/>
    <property type="project" value="InterPro"/>
</dbReference>
<keyword evidence="10" id="KW-0324">Glycolysis</keyword>
<feature type="binding site" evidence="14">
    <location>
        <position position="456"/>
    </location>
    <ligand>
        <name>Mn(2+)</name>
        <dbReference type="ChEBI" id="CHEBI:29035"/>
        <label>1</label>
    </ligand>
</feature>
<dbReference type="GO" id="GO:0010037">
    <property type="term" value="P:response to carbon dioxide"/>
    <property type="evidence" value="ECO:0007669"/>
    <property type="project" value="UniProtKB-ARBA"/>
</dbReference>
<gene>
    <name evidence="17" type="ORF">KFK09_006793</name>
</gene>
<feature type="binding site" evidence="14">
    <location>
        <position position="427"/>
    </location>
    <ligand>
        <name>Mn(2+)</name>
        <dbReference type="ChEBI" id="CHEBI:29035"/>
        <label>2</label>
    </ligand>
</feature>
<comment type="cofactor">
    <cofactor evidence="2">
        <name>Mn(2+)</name>
        <dbReference type="ChEBI" id="CHEBI:29035"/>
    </cofactor>
</comment>
<dbReference type="InterPro" id="IPR017850">
    <property type="entry name" value="Alkaline_phosphatase_core_sf"/>
</dbReference>
<evidence type="ECO:0000256" key="8">
    <source>
        <dbReference type="ARBA" id="ARBA00022490"/>
    </source>
</evidence>
<dbReference type="InterPro" id="IPR036646">
    <property type="entry name" value="PGAM_B_sf"/>
</dbReference>
<evidence type="ECO:0000256" key="10">
    <source>
        <dbReference type="ARBA" id="ARBA00023152"/>
    </source>
</evidence>
<feature type="domain" description="BPG-independent PGAM N-terminal" evidence="16">
    <location>
        <begin position="57"/>
        <end position="277"/>
    </location>
</feature>
<evidence type="ECO:0000259" key="15">
    <source>
        <dbReference type="Pfam" id="PF01676"/>
    </source>
</evidence>
<keyword evidence="9 14" id="KW-0479">Metal-binding</keyword>
<feature type="binding site" evidence="14">
    <location>
        <position position="385"/>
    </location>
    <ligand>
        <name>Mn(2+)</name>
        <dbReference type="ChEBI" id="CHEBI:29035"/>
        <label>1</label>
    </ligand>
</feature>
<keyword evidence="11 14" id="KW-0464">Manganese</keyword>
<evidence type="ECO:0000313" key="18">
    <source>
        <dbReference type="Proteomes" id="UP000829196"/>
    </source>
</evidence>
<feature type="binding site" evidence="13">
    <location>
        <position position="316"/>
    </location>
    <ligand>
        <name>substrate</name>
    </ligand>
</feature>
<feature type="domain" description="Metalloenzyme" evidence="15">
    <location>
        <begin position="20"/>
        <end position="499"/>
    </location>
</feature>
<name>A0A8T3BSJ5_DENNO</name>
<evidence type="ECO:0000256" key="13">
    <source>
        <dbReference type="PIRSR" id="PIRSR001492-2"/>
    </source>
</evidence>
<feature type="binding site" evidence="13">
    <location>
        <position position="95"/>
    </location>
    <ligand>
        <name>substrate</name>
    </ligand>
</feature>
<dbReference type="InterPro" id="IPR005995">
    <property type="entry name" value="Pgm_bpd_ind"/>
</dbReference>
<dbReference type="SUPFAM" id="SSF64158">
    <property type="entry name" value="2,3-Bisphosphoglycerate-independent phosphoglycerate mutase, substrate-binding domain"/>
    <property type="match status" value="1"/>
</dbReference>
<feature type="binding site" evidence="13">
    <location>
        <begin position="125"/>
        <end position="126"/>
    </location>
    <ligand>
        <name>substrate</name>
    </ligand>
</feature>
<comment type="similarity">
    <text evidence="5">Belongs to the BPG-independent phosphoglycerate mutase family.</text>
</comment>
<comment type="caution">
    <text evidence="17">The sequence shown here is derived from an EMBL/GenBank/DDBJ whole genome shotgun (WGS) entry which is preliminary data.</text>
</comment>
<feature type="binding site" evidence="13">
    <location>
        <position position="161"/>
    </location>
    <ligand>
        <name>substrate</name>
    </ligand>
</feature>
<dbReference type="Pfam" id="PF06415">
    <property type="entry name" value="iPGM_N"/>
    <property type="match status" value="1"/>
</dbReference>
<dbReference type="GO" id="GO:0006007">
    <property type="term" value="P:glucose catabolic process"/>
    <property type="evidence" value="ECO:0007669"/>
    <property type="project" value="InterPro"/>
</dbReference>
<dbReference type="InterPro" id="IPR011258">
    <property type="entry name" value="BPG-indep_PGM_N"/>
</dbReference>
<feature type="binding site" evidence="14">
    <location>
        <position position="389"/>
    </location>
    <ligand>
        <name>Mn(2+)</name>
        <dbReference type="ChEBI" id="CHEBI:29035"/>
        <label>1</label>
    </ligand>
</feature>
<dbReference type="GO" id="GO:0006096">
    <property type="term" value="P:glycolytic process"/>
    <property type="evidence" value="ECO:0007669"/>
    <property type="project" value="UniProtKB-KW"/>
</dbReference>
<comment type="subcellular location">
    <subcellularLocation>
        <location evidence="3">Cytoplasm</location>
    </subcellularLocation>
</comment>
<keyword evidence="12" id="KW-0413">Isomerase</keyword>
<dbReference type="EMBL" id="JAGYWB010000006">
    <property type="protein sequence ID" value="KAI0519349.1"/>
    <property type="molecule type" value="Genomic_DNA"/>
</dbReference>
<dbReference type="GO" id="GO:0004619">
    <property type="term" value="F:phosphoglycerate mutase activity"/>
    <property type="evidence" value="ECO:0007669"/>
    <property type="project" value="UniProtKB-EC"/>
</dbReference>
<evidence type="ECO:0000256" key="11">
    <source>
        <dbReference type="ARBA" id="ARBA00023211"/>
    </source>
</evidence>
<dbReference type="GO" id="GO:0005737">
    <property type="term" value="C:cytoplasm"/>
    <property type="evidence" value="ECO:0007669"/>
    <property type="project" value="UniProtKB-SubCell"/>
</dbReference>
<evidence type="ECO:0000256" key="9">
    <source>
        <dbReference type="ARBA" id="ARBA00022723"/>
    </source>
</evidence>
<feature type="binding site" evidence="13">
    <location>
        <begin position="241"/>
        <end position="244"/>
    </location>
    <ligand>
        <name>substrate</name>
    </ligand>
</feature>
<dbReference type="AlphaFoldDB" id="A0A8T3BSJ5"/>
<sequence>MGSSDFSWKLADHPKLPKGKTVAVVVLDGWGEANPDEYNCIHTAKTPTMDSLKTLVDLALASGKIYEGEGFQYIKESFDKGTLHLIGLLSDGGVHSRLDQLQLLLKGATEHGAKRIRVHFLTDGRDVLDGSSVGFVETLENDLANLREKGIDAQIASGGGRMYVTMDRYENDWDVVKRGWYAQVLGEAPHKFQNAVEAVKELRKEPKANDQYLPPFVIVDESGEAVGPIVDGDAVVTFNFRADRMVMLAKALEYENFDKFDRIRFPKIRYAGMLQYDGELKLPSHYLVSPPEIERTSGQYLVKNGIRTFACSETVKFGHVTFFWNGNRSGYFDSTKEEYVEIPSDVGITFNVQPKMKALEIAEKARDAILSGKFDQVRVNIPNGDMVGHTGDIEATTVACEAADVAVKMILDAIEQVGGIYVVTADHGNAEDMVKRNKSGKPLLDKEGKIQVLTSHTLQPVPIAIGGPGLSPGARFRSDVPSGGLANVAATVINFHGFEAPSDYETTLIEVVDK</sequence>
<organism evidence="17 18">
    <name type="scientific">Dendrobium nobile</name>
    <name type="common">Orchid</name>
    <dbReference type="NCBI Taxonomy" id="94219"/>
    <lineage>
        <taxon>Eukaryota</taxon>
        <taxon>Viridiplantae</taxon>
        <taxon>Streptophyta</taxon>
        <taxon>Embryophyta</taxon>
        <taxon>Tracheophyta</taxon>
        <taxon>Spermatophyta</taxon>
        <taxon>Magnoliopsida</taxon>
        <taxon>Liliopsida</taxon>
        <taxon>Asparagales</taxon>
        <taxon>Orchidaceae</taxon>
        <taxon>Epidendroideae</taxon>
        <taxon>Malaxideae</taxon>
        <taxon>Dendrobiinae</taxon>
        <taxon>Dendrobium</taxon>
    </lineage>
</organism>
<proteinExistence type="inferred from homology"/>
<evidence type="ECO:0000256" key="1">
    <source>
        <dbReference type="ARBA" id="ARBA00000370"/>
    </source>
</evidence>
<feature type="binding site" evidence="13">
    <location>
        <position position="168"/>
    </location>
    <ligand>
        <name>substrate</name>
    </ligand>
</feature>
<reference evidence="17" key="1">
    <citation type="journal article" date="2022" name="Front. Genet.">
        <title>Chromosome-Scale Assembly of the Dendrobium nobile Genome Provides Insights Into the Molecular Mechanism of the Biosynthesis of the Medicinal Active Ingredient of Dendrobium.</title>
        <authorList>
            <person name="Xu Q."/>
            <person name="Niu S.-C."/>
            <person name="Li K.-L."/>
            <person name="Zheng P.-J."/>
            <person name="Zhang X.-J."/>
            <person name="Jia Y."/>
            <person name="Liu Y."/>
            <person name="Niu Y.-X."/>
            <person name="Yu L.-H."/>
            <person name="Chen D.-F."/>
            <person name="Zhang G.-Q."/>
        </authorList>
    </citation>
    <scope>NUCLEOTIDE SEQUENCE</scope>
    <source>
        <tissue evidence="17">Leaf</tissue>
    </source>
</reference>
<comment type="pathway">
    <text evidence="4">Carbohydrate degradation; glycolysis; pyruvate from D-glyceraldehyde 3-phosphate: step 3/5.</text>
</comment>